<feature type="non-terminal residue" evidence="9">
    <location>
        <position position="1"/>
    </location>
</feature>
<dbReference type="InterPro" id="IPR055190">
    <property type="entry name" value="ATP-synt_VA_C"/>
</dbReference>
<comment type="caution">
    <text evidence="9">The sequence shown here is derived from an EMBL/GenBank/DDBJ whole genome shotgun (WGS) entry which is preliminary data.</text>
</comment>
<keyword evidence="2" id="KW-0813">Transport</keyword>
<evidence type="ECO:0000256" key="1">
    <source>
        <dbReference type="ARBA" id="ARBA00008936"/>
    </source>
</evidence>
<dbReference type="PANTHER" id="PTHR43607:SF1">
    <property type="entry name" value="H(+)-TRANSPORTING TWO-SECTOR ATPASE"/>
    <property type="match status" value="1"/>
</dbReference>
<dbReference type="SUPFAM" id="SSF52540">
    <property type="entry name" value="P-loop containing nucleoside triphosphate hydrolases"/>
    <property type="match status" value="1"/>
</dbReference>
<dbReference type="Pfam" id="PF00006">
    <property type="entry name" value="ATP-synt_ab"/>
    <property type="match status" value="1"/>
</dbReference>
<dbReference type="Pfam" id="PF22919">
    <property type="entry name" value="ATP-synt_VA_C"/>
    <property type="match status" value="1"/>
</dbReference>
<dbReference type="GO" id="GO:0005524">
    <property type="term" value="F:ATP binding"/>
    <property type="evidence" value="ECO:0007669"/>
    <property type="project" value="UniProtKB-KW"/>
</dbReference>
<keyword evidence="4" id="KW-0067">ATP-binding</keyword>
<dbReference type="EMBL" id="LFWV01000043">
    <property type="protein sequence ID" value="KON31069.1"/>
    <property type="molecule type" value="Genomic_DNA"/>
</dbReference>
<proteinExistence type="inferred from homology"/>
<evidence type="ECO:0000256" key="2">
    <source>
        <dbReference type="ARBA" id="ARBA00022448"/>
    </source>
</evidence>
<dbReference type="InterPro" id="IPR022878">
    <property type="entry name" value="V-ATPase_asu"/>
</dbReference>
<sequence length="398" mass="44861">PRKYKKTLPIDTPLLTGQRIIDSFFPVAKGGIAAITGGFGTGKTVVLQTLAVWIDADIVIYIGCGERGNEMADVLERFTKMKVPRYNQPLMNRTVFIANVSNMPIIAREASIYSGITLAEYYRDMGYNVAIMADSTSRWAEALREISGRLEEMPGEEGYPAYLASRLAEFYARAGNVQPIGSEERNGSITVLAAISPPGGDFSEPVTTNTLRLTKVFWALDFALAHRRHFPAINWFMSYSEYLTALEPWFATVEHDWQKLCADARTLLKEEEELREIVALIGAEILGDKQRCVFEAAKMLKEYFLLQNAFHPVDVYCPIEKTYKMLGTILRFYEKTKIAIELGVPLTKVLSLPVREDLGRLKIISMDEFDPVNERINKEIDEQFNQLVSVTEDGGEVE</sequence>
<dbReference type="PATRIC" id="fig|1685125.3.peg.782"/>
<reference evidence="10" key="1">
    <citation type="submission" date="2015-06" db="EMBL/GenBank/DDBJ databases">
        <title>New insights into the roles of widespread benthic archaea in carbon and nitrogen cycling.</title>
        <authorList>
            <person name="Lazar C.S."/>
            <person name="Baker B.J."/>
            <person name="Seitz K.W."/>
            <person name="Hyde A.S."/>
            <person name="Dick G.J."/>
            <person name="Hinrichs K.-U."/>
            <person name="Teske A.P."/>
        </authorList>
    </citation>
    <scope>NUCLEOTIDE SEQUENCE [LARGE SCALE GENOMIC DNA]</scope>
</reference>
<dbReference type="AlphaFoldDB" id="A0A0M0BRL6"/>
<keyword evidence="6" id="KW-0406">Ion transport</keyword>
<evidence type="ECO:0000256" key="3">
    <source>
        <dbReference type="ARBA" id="ARBA00022741"/>
    </source>
</evidence>
<accession>A0A0M0BRL6</accession>
<evidence type="ECO:0000313" key="10">
    <source>
        <dbReference type="Proteomes" id="UP000054016"/>
    </source>
</evidence>
<dbReference type="CDD" id="cd18111">
    <property type="entry name" value="ATP-synt_V_A-type_alpha_C"/>
    <property type="match status" value="1"/>
</dbReference>
<evidence type="ECO:0000259" key="8">
    <source>
        <dbReference type="SMART" id="SM00382"/>
    </source>
</evidence>
<dbReference type="InterPro" id="IPR027417">
    <property type="entry name" value="P-loop_NTPase"/>
</dbReference>
<evidence type="ECO:0000256" key="7">
    <source>
        <dbReference type="ARBA" id="ARBA00023310"/>
    </source>
</evidence>
<keyword evidence="5" id="KW-1278">Translocase</keyword>
<evidence type="ECO:0000313" key="9">
    <source>
        <dbReference type="EMBL" id="KON31069.1"/>
    </source>
</evidence>
<dbReference type="NCBIfam" id="NF003220">
    <property type="entry name" value="PRK04192.1"/>
    <property type="match status" value="1"/>
</dbReference>
<keyword evidence="3" id="KW-0547">Nucleotide-binding</keyword>
<comment type="similarity">
    <text evidence="1">Belongs to the ATPase alpha/beta chains family.</text>
</comment>
<protein>
    <submittedName>
        <fullName evidence="9">ATP synthase subunit A</fullName>
    </submittedName>
</protein>
<dbReference type="CDD" id="cd01134">
    <property type="entry name" value="V_A-ATPase_A"/>
    <property type="match status" value="1"/>
</dbReference>
<organism evidence="9 10">
    <name type="scientific">miscellaneous Crenarchaeota group-1 archaeon SG8-32-3</name>
    <dbReference type="NCBI Taxonomy" id="1685125"/>
    <lineage>
        <taxon>Archaea</taxon>
        <taxon>Candidatus Bathyarchaeota</taxon>
        <taxon>MCG-1</taxon>
    </lineage>
</organism>
<dbReference type="Proteomes" id="UP000054016">
    <property type="component" value="Unassembled WGS sequence"/>
</dbReference>
<evidence type="ECO:0000256" key="5">
    <source>
        <dbReference type="ARBA" id="ARBA00022967"/>
    </source>
</evidence>
<dbReference type="SMART" id="SM00382">
    <property type="entry name" value="AAA"/>
    <property type="match status" value="1"/>
</dbReference>
<dbReference type="InterPro" id="IPR024034">
    <property type="entry name" value="ATPase_F1/V1_b/a_C"/>
</dbReference>
<name>A0A0M0BRL6_9ARCH</name>
<dbReference type="Gene3D" id="1.10.1140.10">
    <property type="entry name" value="Bovine Mitochondrial F1-atpase, Atp Synthase Beta Chain, Chain D, domain 3"/>
    <property type="match status" value="1"/>
</dbReference>
<evidence type="ECO:0000256" key="6">
    <source>
        <dbReference type="ARBA" id="ARBA00023065"/>
    </source>
</evidence>
<dbReference type="GO" id="GO:0006754">
    <property type="term" value="P:ATP biosynthetic process"/>
    <property type="evidence" value="ECO:0007669"/>
    <property type="project" value="UniProtKB-KW"/>
</dbReference>
<evidence type="ECO:0000256" key="4">
    <source>
        <dbReference type="ARBA" id="ARBA00022840"/>
    </source>
</evidence>
<keyword evidence="7" id="KW-0066">ATP synthesis</keyword>
<dbReference type="PANTHER" id="PTHR43607">
    <property type="entry name" value="V-TYPE PROTON ATPASE CATALYTIC SUBUNIT A"/>
    <property type="match status" value="1"/>
</dbReference>
<dbReference type="SUPFAM" id="SSF47917">
    <property type="entry name" value="C-terminal domain of alpha and beta subunits of F1 ATP synthase"/>
    <property type="match status" value="1"/>
</dbReference>
<gene>
    <name evidence="9" type="ORF">AC478_03290</name>
</gene>
<dbReference type="InterPro" id="IPR003593">
    <property type="entry name" value="AAA+_ATPase"/>
</dbReference>
<feature type="domain" description="AAA+ ATPase" evidence="8">
    <location>
        <begin position="29"/>
        <end position="217"/>
    </location>
</feature>
<dbReference type="Gene3D" id="3.40.50.300">
    <property type="entry name" value="P-loop containing nucleotide triphosphate hydrolases"/>
    <property type="match status" value="1"/>
</dbReference>
<dbReference type="InterPro" id="IPR000194">
    <property type="entry name" value="ATPase_F1/V1/A1_a/bsu_nucl-bd"/>
</dbReference>
<dbReference type="GO" id="GO:0046961">
    <property type="term" value="F:proton-transporting ATPase activity, rotational mechanism"/>
    <property type="evidence" value="ECO:0007669"/>
    <property type="project" value="InterPro"/>
</dbReference>